<dbReference type="Proteomes" id="UP000094527">
    <property type="component" value="Unassembled WGS sequence"/>
</dbReference>
<keyword evidence="1" id="KW-0408">Iron</keyword>
<dbReference type="InterPro" id="IPR045055">
    <property type="entry name" value="DNA2/NAM7-like"/>
</dbReference>
<proteinExistence type="inferred from homology"/>
<dbReference type="InterPro" id="IPR041679">
    <property type="entry name" value="DNA2/NAM7-like_C"/>
</dbReference>
<accession>A0A1D2M0Z4</accession>
<dbReference type="GO" id="GO:0051539">
    <property type="term" value="F:4 iron, 4 sulfur cluster binding"/>
    <property type="evidence" value="ECO:0007669"/>
    <property type="project" value="UniProtKB-UniRule"/>
</dbReference>
<comment type="catalytic activity">
    <reaction evidence="1">
        <text>ATP + H2O = ADP + phosphate + H(+)</text>
        <dbReference type="Rhea" id="RHEA:13065"/>
        <dbReference type="ChEBI" id="CHEBI:15377"/>
        <dbReference type="ChEBI" id="CHEBI:15378"/>
        <dbReference type="ChEBI" id="CHEBI:30616"/>
        <dbReference type="ChEBI" id="CHEBI:43474"/>
        <dbReference type="ChEBI" id="CHEBI:456216"/>
        <dbReference type="EC" id="3.6.4.12"/>
    </reaction>
</comment>
<dbReference type="GO" id="GO:0005694">
    <property type="term" value="C:chromosome"/>
    <property type="evidence" value="ECO:0007669"/>
    <property type="project" value="UniProtKB-SubCell"/>
</dbReference>
<dbReference type="CDD" id="cd18808">
    <property type="entry name" value="SF1_C_Upf1"/>
    <property type="match status" value="1"/>
</dbReference>
<keyword evidence="1" id="KW-0539">Nucleus</keyword>
<keyword evidence="1" id="KW-0067">ATP-binding</keyword>
<name>A0A1D2M0Z4_ORCCI</name>
<comment type="similarity">
    <text evidence="1">Belongs to the DNA2/NAM7 helicase family.</text>
</comment>
<dbReference type="STRING" id="48709.A0A1D2M0Z4"/>
<reference evidence="3 4" key="1">
    <citation type="journal article" date="2016" name="Genome Biol. Evol.">
        <title>Gene Family Evolution Reflects Adaptation to Soil Environmental Stressors in the Genome of the Collembolan Orchesella cincta.</title>
        <authorList>
            <person name="Faddeeva-Vakhrusheva A."/>
            <person name="Derks M.F."/>
            <person name="Anvar S.Y."/>
            <person name="Agamennone V."/>
            <person name="Suring W."/>
            <person name="Smit S."/>
            <person name="van Straalen N.M."/>
            <person name="Roelofs D."/>
        </authorList>
    </citation>
    <scope>NUCLEOTIDE SEQUENCE [LARGE SCALE GENOMIC DNA]</scope>
    <source>
        <tissue evidence="3">Mixed pool</tissue>
    </source>
</reference>
<keyword evidence="1" id="KW-0158">Chromosome</keyword>
<dbReference type="GO" id="GO:0017108">
    <property type="term" value="F:5'-flap endonuclease activity"/>
    <property type="evidence" value="ECO:0007669"/>
    <property type="project" value="UniProtKB-UniRule"/>
</dbReference>
<comment type="function">
    <text evidence="1">Key enzyme involved in DNA replication and DNA repair. Involved in Okazaki fragments processing by cleaving long flaps that escape FEN1: flaps that are longer than 27 nucleotides are coated by replication protein A complex (RPA), leading to recruit DNA2 which cleaves the flap until it is too short to bind RPA and becomes a substrate for FEN1. Also involved in 5'-end resection of DNA during double-strand break (DSB) repair by mediating the cleavage of 5'-ssDNA.</text>
</comment>
<dbReference type="GO" id="GO:0005737">
    <property type="term" value="C:cytoplasm"/>
    <property type="evidence" value="ECO:0007669"/>
    <property type="project" value="TreeGrafter"/>
</dbReference>
<keyword evidence="1" id="KW-0511">Multifunctional enzyme</keyword>
<comment type="caution">
    <text evidence="3">The sequence shown here is derived from an EMBL/GenBank/DDBJ whole genome shotgun (WGS) entry which is preliminary data.</text>
</comment>
<keyword evidence="1" id="KW-0547">Nucleotide-binding</keyword>
<dbReference type="OMA" id="CANDIIA"/>
<evidence type="ECO:0000259" key="2">
    <source>
        <dbReference type="Pfam" id="PF13087"/>
    </source>
</evidence>
<dbReference type="SUPFAM" id="SSF52540">
    <property type="entry name" value="P-loop containing nucleoside triphosphate hydrolases"/>
    <property type="match status" value="1"/>
</dbReference>
<dbReference type="InterPro" id="IPR047187">
    <property type="entry name" value="SF1_C_Upf1"/>
</dbReference>
<dbReference type="EMBL" id="LJIJ01007897">
    <property type="protein sequence ID" value="ODM86629.1"/>
    <property type="molecule type" value="Genomic_DNA"/>
</dbReference>
<keyword evidence="1" id="KW-0540">Nuclease</keyword>
<dbReference type="InterPro" id="IPR027417">
    <property type="entry name" value="P-loop_NTPase"/>
</dbReference>
<evidence type="ECO:0000313" key="4">
    <source>
        <dbReference type="Proteomes" id="UP000094527"/>
    </source>
</evidence>
<dbReference type="PANTHER" id="PTHR10887:SF433">
    <property type="entry name" value="DNA REPLICATION ATP-DEPENDENT HELICASE_NUCLEASE DNA2"/>
    <property type="match status" value="1"/>
</dbReference>
<keyword evidence="1" id="KW-0227">DNA damage</keyword>
<dbReference type="GO" id="GO:0046872">
    <property type="term" value="F:metal ion binding"/>
    <property type="evidence" value="ECO:0007669"/>
    <property type="project" value="UniProtKB-UniRule"/>
</dbReference>
<keyword evidence="1" id="KW-0411">Iron-sulfur</keyword>
<dbReference type="GO" id="GO:0006281">
    <property type="term" value="P:DNA repair"/>
    <property type="evidence" value="ECO:0007669"/>
    <property type="project" value="UniProtKB-KW"/>
</dbReference>
<dbReference type="EC" id="3.6.4.12" evidence="1"/>
<keyword evidence="1" id="KW-0479">Metal-binding</keyword>
<dbReference type="GO" id="GO:0017116">
    <property type="term" value="F:single-stranded DNA helicase activity"/>
    <property type="evidence" value="ECO:0007669"/>
    <property type="project" value="UniProtKB-UniRule"/>
</dbReference>
<protein>
    <recommendedName>
        <fullName evidence="1">DNA replication ATP-dependent helicase/nuclease</fullName>
        <ecNumber evidence="1">3.1.-.-</ecNumber>
        <ecNumber evidence="1">3.6.4.12</ecNumber>
    </recommendedName>
</protein>
<dbReference type="GO" id="GO:0005634">
    <property type="term" value="C:nucleus"/>
    <property type="evidence" value="ECO:0007669"/>
    <property type="project" value="UniProtKB-SubCell"/>
</dbReference>
<gene>
    <name evidence="3" type="ORF">Ocin01_20052</name>
</gene>
<dbReference type="GO" id="GO:0003677">
    <property type="term" value="F:DNA binding"/>
    <property type="evidence" value="ECO:0007669"/>
    <property type="project" value="UniProtKB-UniRule"/>
</dbReference>
<dbReference type="GO" id="GO:0005524">
    <property type="term" value="F:ATP binding"/>
    <property type="evidence" value="ECO:0007669"/>
    <property type="project" value="UniProtKB-UniRule"/>
</dbReference>
<dbReference type="PANTHER" id="PTHR10887">
    <property type="entry name" value="DNA2/NAM7 HELICASE FAMILY"/>
    <property type="match status" value="1"/>
</dbReference>
<dbReference type="AlphaFoldDB" id="A0A1D2M0Z4"/>
<comment type="subcellular location">
    <subcellularLocation>
        <location evidence="1">Nucleus</location>
    </subcellularLocation>
    <subcellularLocation>
        <location evidence="1">Chromosome</location>
    </subcellularLocation>
</comment>
<keyword evidence="1" id="KW-0378">Hydrolase</keyword>
<dbReference type="Pfam" id="PF13087">
    <property type="entry name" value="AAA_12"/>
    <property type="match status" value="1"/>
</dbReference>
<sequence>MASPVSTIKLNTTYRMNGGITSLANELMYDKQMKCADKALEKRYLQLVEADIRTVLLDDVESVAARSLLCHVVSKKFEKAAVFVDTSDVPAEETRVEESICNEAEAHITMSFVHLFVKSGLCPSKLGIVAPYRGQVELLRKALKRISDTKFREVEVNTVDQYQGREKEEGILEDMRRLNVAITRARSKVVLLGNRHTLKEYSPFKKLFEILKDEQIRKLTKAELDGLNLYVNRMKEMDSSVNSTAQNSPK</sequence>
<keyword evidence="1" id="KW-0004">4Fe-4S</keyword>
<dbReference type="EC" id="3.1.-.-" evidence="1"/>
<dbReference type="OrthoDB" id="306218at2759"/>
<dbReference type="GO" id="GO:0071932">
    <property type="term" value="P:replication fork reversal"/>
    <property type="evidence" value="ECO:0007669"/>
    <property type="project" value="TreeGrafter"/>
</dbReference>
<dbReference type="Gene3D" id="3.40.50.300">
    <property type="entry name" value="P-loop containing nucleotide triphosphate hydrolases"/>
    <property type="match status" value="1"/>
</dbReference>
<organism evidence="3 4">
    <name type="scientific">Orchesella cincta</name>
    <name type="common">Springtail</name>
    <name type="synonym">Podura cincta</name>
    <dbReference type="NCBI Taxonomy" id="48709"/>
    <lineage>
        <taxon>Eukaryota</taxon>
        <taxon>Metazoa</taxon>
        <taxon>Ecdysozoa</taxon>
        <taxon>Arthropoda</taxon>
        <taxon>Hexapoda</taxon>
        <taxon>Collembola</taxon>
        <taxon>Entomobryomorpha</taxon>
        <taxon>Entomobryoidea</taxon>
        <taxon>Orchesellidae</taxon>
        <taxon>Orchesellinae</taxon>
        <taxon>Orchesella</taxon>
    </lineage>
</organism>
<evidence type="ECO:0000313" key="3">
    <source>
        <dbReference type="EMBL" id="ODM86629.1"/>
    </source>
</evidence>
<feature type="domain" description="DNA2/NAM7 helicase-like C-terminal" evidence="2">
    <location>
        <begin position="5"/>
        <end position="195"/>
    </location>
</feature>
<keyword evidence="1" id="KW-0235">DNA replication</keyword>
<dbReference type="GO" id="GO:0033567">
    <property type="term" value="P:DNA replication, Okazaki fragment processing"/>
    <property type="evidence" value="ECO:0007669"/>
    <property type="project" value="UniProtKB-UniRule"/>
</dbReference>
<keyword evidence="1 3" id="KW-0347">Helicase</keyword>
<keyword evidence="4" id="KW-1185">Reference proteome</keyword>
<evidence type="ECO:0000256" key="1">
    <source>
        <dbReference type="RuleBase" id="RU367041"/>
    </source>
</evidence>
<keyword evidence="1" id="KW-0238">DNA-binding</keyword>
<keyword evidence="1" id="KW-0234">DNA repair</keyword>